<protein>
    <recommendedName>
        <fullName evidence="4">Carboxypeptidase regulatory-like domain-containing protein</fullName>
    </recommendedName>
</protein>
<keyword evidence="3" id="KW-1185">Reference proteome</keyword>
<sequence>MKNNKFPFFASLLFSTLLSACGGGSGGSASNANTNTAGSAVSVSNNARQFNGVVAKGRIAGGRVLAYNLDQAGNKSATSFASTITGGDGAYSISLPGNISSFIIEVSAAPGALMYDEATQSDLPFPEGLILRSVVKQGANPEPVYWGSVTPLTELIVQLAENAGGLTATNIDRTRAGVQAMLGFDPQRVSAIHTTADTSLDTHVDEKIQGLSLTAISQLALDKAFACDANTQGARVVCVVRQIANAGKLEGGTLNLRDDVRLALRASLEKVAGDENLNKSGKSSVAGVSTFTNSSLPAPVPEADKIAVTKQLFGSLRSNIYAVSNAQKNGGLDLRLNAVKTDFEKAIAPLDKDLLVWSKTITEGIDQFNKYRNGQTRETAVNGLFYGQTALWSGYQNIGDLGDCTVMRDAMNVATTPAQAAGIECRFSRFILPGTYKYSYKYQVEWVELVDRIWLEPIANDVSRFNYRSELVQQKAVFVWNEEKNDFLRRPVKPADAVAMNGNSNATYTGQMSFAMEGNKLYAFTVEGKMPPRTNSSGQLISDFESWSLRTDRNQTVDGNFRYDFSGELKSYVKDQVSSRLALDKGSYAIVALNYKGNLQKNGVKEFKLAITAEAANSKVRGEIKIGNASSDKNGLSYQPNRIDFVGSISSATGLTNALEIFNGQLTVERFAYNNFDSSKPESANNFVRKAVALSGVVQVPERPPLKLNVTASNDAFGSNSILAQYMDGSSVINAQMSESLSKPRIVRVSSSSGVSFDVFGSNEVADILQNGSKVGWLDIKAGRISYVDGSFETIR</sequence>
<gene>
    <name evidence="2" type="ORF">H8L47_16010</name>
</gene>
<reference evidence="2 3" key="1">
    <citation type="submission" date="2020-08" db="EMBL/GenBank/DDBJ databases">
        <title>Novel species isolated from subtropical streams in China.</title>
        <authorList>
            <person name="Lu H."/>
        </authorList>
    </citation>
    <scope>NUCLEOTIDE SEQUENCE [LARGE SCALE GENOMIC DNA]</scope>
    <source>
        <strain evidence="2 3">NL8W</strain>
    </source>
</reference>
<accession>A0ABR6ZBC3</accession>
<evidence type="ECO:0000313" key="3">
    <source>
        <dbReference type="Proteomes" id="UP000646911"/>
    </source>
</evidence>
<name>A0ABR6ZBC3_9BURK</name>
<keyword evidence="1" id="KW-0732">Signal</keyword>
<dbReference type="EMBL" id="JACOFX010000008">
    <property type="protein sequence ID" value="MBC3909063.1"/>
    <property type="molecule type" value="Genomic_DNA"/>
</dbReference>
<feature type="chain" id="PRO_5046266121" description="Carboxypeptidase regulatory-like domain-containing protein" evidence="1">
    <location>
        <begin position="21"/>
        <end position="796"/>
    </location>
</feature>
<dbReference type="RefSeq" id="WP_186954596.1">
    <property type="nucleotide sequence ID" value="NZ_JACOFX010000008.1"/>
</dbReference>
<feature type="signal peptide" evidence="1">
    <location>
        <begin position="1"/>
        <end position="20"/>
    </location>
</feature>
<evidence type="ECO:0008006" key="4">
    <source>
        <dbReference type="Google" id="ProtNLM"/>
    </source>
</evidence>
<organism evidence="2 3">
    <name type="scientific">Undibacterium umbellatum</name>
    <dbReference type="NCBI Taxonomy" id="2762300"/>
    <lineage>
        <taxon>Bacteria</taxon>
        <taxon>Pseudomonadati</taxon>
        <taxon>Pseudomonadota</taxon>
        <taxon>Betaproteobacteria</taxon>
        <taxon>Burkholderiales</taxon>
        <taxon>Oxalobacteraceae</taxon>
        <taxon>Undibacterium</taxon>
    </lineage>
</organism>
<dbReference type="Proteomes" id="UP000646911">
    <property type="component" value="Unassembled WGS sequence"/>
</dbReference>
<proteinExistence type="predicted"/>
<evidence type="ECO:0000313" key="2">
    <source>
        <dbReference type="EMBL" id="MBC3909063.1"/>
    </source>
</evidence>
<evidence type="ECO:0000256" key="1">
    <source>
        <dbReference type="SAM" id="SignalP"/>
    </source>
</evidence>
<comment type="caution">
    <text evidence="2">The sequence shown here is derived from an EMBL/GenBank/DDBJ whole genome shotgun (WGS) entry which is preliminary data.</text>
</comment>
<dbReference type="PROSITE" id="PS51257">
    <property type="entry name" value="PROKAR_LIPOPROTEIN"/>
    <property type="match status" value="1"/>
</dbReference>